<dbReference type="SUPFAM" id="SSF51735">
    <property type="entry name" value="NAD(P)-binding Rossmann-fold domains"/>
    <property type="match status" value="2"/>
</dbReference>
<keyword evidence="7" id="KW-0275">Fatty acid biosynthesis</keyword>
<evidence type="ECO:0000256" key="6">
    <source>
        <dbReference type="ARBA" id="ARBA00023098"/>
    </source>
</evidence>
<organism evidence="9 10">
    <name type="scientific">Ectocarpus siliculosus</name>
    <name type="common">Brown alga</name>
    <name type="synonym">Conferva siliculosa</name>
    <dbReference type="NCBI Taxonomy" id="2880"/>
    <lineage>
        <taxon>Eukaryota</taxon>
        <taxon>Sar</taxon>
        <taxon>Stramenopiles</taxon>
        <taxon>Ochrophyta</taxon>
        <taxon>PX clade</taxon>
        <taxon>Phaeophyceae</taxon>
        <taxon>Ectocarpales</taxon>
        <taxon>Ectocarpaceae</taxon>
        <taxon>Ectocarpus</taxon>
    </lineage>
</organism>
<accession>D7FNC8</accession>
<evidence type="ECO:0000256" key="8">
    <source>
        <dbReference type="SAM" id="MobiDB-lite"/>
    </source>
</evidence>
<dbReference type="EMBL" id="FN648283">
    <property type="protein sequence ID" value="CBJ30182.1"/>
    <property type="molecule type" value="Genomic_DNA"/>
</dbReference>
<evidence type="ECO:0000256" key="5">
    <source>
        <dbReference type="ARBA" id="ARBA00023002"/>
    </source>
</evidence>
<dbReference type="Gene3D" id="3.40.50.720">
    <property type="entry name" value="NAD(P)-binding Rossmann-like Domain"/>
    <property type="match status" value="2"/>
</dbReference>
<dbReference type="OrthoDB" id="417891at2759"/>
<protein>
    <submittedName>
        <fullName evidence="9">Enoyl-ACP reductase enoyl-ACP reductase</fullName>
    </submittedName>
</protein>
<dbReference type="InterPro" id="IPR002347">
    <property type="entry name" value="SDR_fam"/>
</dbReference>
<dbReference type="GO" id="GO:0006633">
    <property type="term" value="P:fatty acid biosynthetic process"/>
    <property type="evidence" value="ECO:0007669"/>
    <property type="project" value="UniProtKB-KW"/>
</dbReference>
<name>D7FNC8_ECTSI</name>
<sequence>MLQGRRALVVGVANARSIAWGIADRWRQEGAEVFVTYQSERFRKPVEKLVADSWGPFDTAGNAIPAAACDVTSEEDMAALWRTLQDRGFCYSSPSSPLEGGRCSKATDEGTEAAPRAAPEARSRGGGGVGASAASGAKTGAAEQAPGGSATTSNSGSRGAEGEGQGSGLRLQRQGLPVGSGVAAPRKTVDIVLHSVAHAPTDAMRQGFLMGTTREAFVSAHVVSAYSLVSSVRHALPFLSPGASVVALTYIGSQRAAANYNVMGPAKASLESCARALAAELGGDTTSQGPGGVRVNCLSPGPVRTMAARGIAGFDQMRREAAGRAPLGRAAEIDEIAAAATFLASPLSSAVTGQTLYADCGFSAVV</sequence>
<dbReference type="AlphaFoldDB" id="D7FNC8"/>
<dbReference type="STRING" id="2880.D7FNC8"/>
<evidence type="ECO:0000313" key="9">
    <source>
        <dbReference type="EMBL" id="CBJ30182.1"/>
    </source>
</evidence>
<evidence type="ECO:0000256" key="2">
    <source>
        <dbReference type="ARBA" id="ARBA00009233"/>
    </source>
</evidence>
<gene>
    <name evidence="9" type="ORF">Esi_0179_0015</name>
</gene>
<comment type="pathway">
    <text evidence="1">Lipid metabolism.</text>
</comment>
<keyword evidence="4" id="KW-0276">Fatty acid metabolism</keyword>
<dbReference type="PANTHER" id="PTHR43159">
    <property type="entry name" value="ENOYL-[ACYL-CARRIER-PROTEIN] REDUCTASE"/>
    <property type="match status" value="1"/>
</dbReference>
<dbReference type="InParanoid" id="D7FNC8"/>
<dbReference type="InterPro" id="IPR014358">
    <property type="entry name" value="Enoyl-ACP_Rdtase_NADH"/>
</dbReference>
<dbReference type="PANTHER" id="PTHR43159:SF2">
    <property type="entry name" value="ENOYL-[ACYL-CARRIER-PROTEIN] REDUCTASE [NADH], CHLOROPLASTIC"/>
    <property type="match status" value="1"/>
</dbReference>
<dbReference type="Proteomes" id="UP000002630">
    <property type="component" value="Linkage Group LG21"/>
</dbReference>
<dbReference type="Pfam" id="PF13561">
    <property type="entry name" value="adh_short_C2"/>
    <property type="match status" value="2"/>
</dbReference>
<keyword evidence="10" id="KW-1185">Reference proteome</keyword>
<evidence type="ECO:0000256" key="1">
    <source>
        <dbReference type="ARBA" id="ARBA00005189"/>
    </source>
</evidence>
<evidence type="ECO:0000313" key="10">
    <source>
        <dbReference type="Proteomes" id="UP000002630"/>
    </source>
</evidence>
<proteinExistence type="inferred from homology"/>
<keyword evidence="6" id="KW-0443">Lipid metabolism</keyword>
<dbReference type="Gene3D" id="1.10.8.400">
    <property type="entry name" value="Enoyl acyl carrier protein reductase"/>
    <property type="match status" value="1"/>
</dbReference>
<feature type="region of interest" description="Disordered" evidence="8">
    <location>
        <begin position="94"/>
        <end position="173"/>
    </location>
</feature>
<dbReference type="InterPro" id="IPR036291">
    <property type="entry name" value="NAD(P)-bd_dom_sf"/>
</dbReference>
<comment type="similarity">
    <text evidence="2">Belongs to the short-chain dehydrogenases/reductases (SDR) family. FabI subfamily.</text>
</comment>
<keyword evidence="3" id="KW-0444">Lipid biosynthesis</keyword>
<evidence type="ECO:0000256" key="4">
    <source>
        <dbReference type="ARBA" id="ARBA00022832"/>
    </source>
</evidence>
<dbReference type="EMBL" id="FN649746">
    <property type="protein sequence ID" value="CBJ30182.1"/>
    <property type="molecule type" value="Genomic_DNA"/>
</dbReference>
<keyword evidence="5" id="KW-0560">Oxidoreductase</keyword>
<feature type="compositionally biased region" description="Low complexity" evidence="8">
    <location>
        <begin position="131"/>
        <end position="142"/>
    </location>
</feature>
<reference evidence="9 10" key="1">
    <citation type="journal article" date="2010" name="Nature">
        <title>The Ectocarpus genome and the independent evolution of multicellularity in brown algae.</title>
        <authorList>
            <person name="Cock J.M."/>
            <person name="Sterck L."/>
            <person name="Rouze P."/>
            <person name="Scornet D."/>
            <person name="Allen A.E."/>
            <person name="Amoutzias G."/>
            <person name="Anthouard V."/>
            <person name="Artiguenave F."/>
            <person name="Aury J.M."/>
            <person name="Badger J.H."/>
            <person name="Beszteri B."/>
            <person name="Billiau K."/>
            <person name="Bonnet E."/>
            <person name="Bothwell J.H."/>
            <person name="Bowler C."/>
            <person name="Boyen C."/>
            <person name="Brownlee C."/>
            <person name="Carrano C.J."/>
            <person name="Charrier B."/>
            <person name="Cho G.Y."/>
            <person name="Coelho S.M."/>
            <person name="Collen J."/>
            <person name="Corre E."/>
            <person name="Da Silva C."/>
            <person name="Delage L."/>
            <person name="Delaroque N."/>
            <person name="Dittami S.M."/>
            <person name="Doulbeau S."/>
            <person name="Elias M."/>
            <person name="Farnham G."/>
            <person name="Gachon C.M."/>
            <person name="Gschloessl B."/>
            <person name="Heesch S."/>
            <person name="Jabbari K."/>
            <person name="Jubin C."/>
            <person name="Kawai H."/>
            <person name="Kimura K."/>
            <person name="Kloareg B."/>
            <person name="Kupper F.C."/>
            <person name="Lang D."/>
            <person name="Le Bail A."/>
            <person name="Leblanc C."/>
            <person name="Lerouge P."/>
            <person name="Lohr M."/>
            <person name="Lopez P.J."/>
            <person name="Martens C."/>
            <person name="Maumus F."/>
            <person name="Michel G."/>
            <person name="Miranda-Saavedra D."/>
            <person name="Morales J."/>
            <person name="Moreau H."/>
            <person name="Motomura T."/>
            <person name="Nagasato C."/>
            <person name="Napoli C.A."/>
            <person name="Nelson D.R."/>
            <person name="Nyvall-Collen P."/>
            <person name="Peters A.F."/>
            <person name="Pommier C."/>
            <person name="Potin P."/>
            <person name="Poulain J."/>
            <person name="Quesneville H."/>
            <person name="Read B."/>
            <person name="Rensing S.A."/>
            <person name="Ritter A."/>
            <person name="Rousvoal S."/>
            <person name="Samanta M."/>
            <person name="Samson G."/>
            <person name="Schroeder D.C."/>
            <person name="Segurens B."/>
            <person name="Strittmatter M."/>
            <person name="Tonon T."/>
            <person name="Tregear J.W."/>
            <person name="Valentin K."/>
            <person name="von Dassow P."/>
            <person name="Yamagishi T."/>
            <person name="Van de Peer Y."/>
            <person name="Wincker P."/>
        </authorList>
    </citation>
    <scope>NUCLEOTIDE SEQUENCE [LARGE SCALE GENOMIC DNA]</scope>
    <source>
        <strain evidence="10">Ec32 / CCAP1310/4</strain>
    </source>
</reference>
<dbReference type="eggNOG" id="KOG0725">
    <property type="taxonomic scope" value="Eukaryota"/>
</dbReference>
<dbReference type="GO" id="GO:0004318">
    <property type="term" value="F:enoyl-[acyl-carrier-protein] reductase (NADH) activity"/>
    <property type="evidence" value="ECO:0007669"/>
    <property type="project" value="InterPro"/>
</dbReference>
<evidence type="ECO:0000256" key="7">
    <source>
        <dbReference type="ARBA" id="ARBA00023160"/>
    </source>
</evidence>
<evidence type="ECO:0000256" key="3">
    <source>
        <dbReference type="ARBA" id="ARBA00022516"/>
    </source>
</evidence>